<reference evidence="1" key="2">
    <citation type="journal article" date="2016" name="Mol. Ecol.">
        <title>Population genomics of the filarial nematode parasite Wuchereria bancrofti from mosquitoes.</title>
        <authorList>
            <person name="Small S.T."/>
            <person name="Reimer L.J."/>
            <person name="Tisch D.J."/>
            <person name="King C.L."/>
            <person name="Christensen B.M."/>
            <person name="Siba P.M."/>
            <person name="Kazura J.W."/>
            <person name="Serre D."/>
            <person name="Zimmerman P.A."/>
        </authorList>
    </citation>
    <scope>NUCLEOTIDE SEQUENCE</scope>
    <source>
        <strain evidence="1">pt0022</strain>
    </source>
</reference>
<reference evidence="1" key="1">
    <citation type="submission" date="2015-03" db="EMBL/GenBank/DDBJ databases">
        <title>Wuchereria bancrofti Genome Sequencing Papua New Guinea Strain.</title>
        <authorList>
            <person name="Small S.T."/>
            <person name="Serre D."/>
            <person name="Zimmerman P.A."/>
        </authorList>
    </citation>
    <scope>NUCLEOTIDE SEQUENCE [LARGE SCALE GENOMIC DNA]</scope>
    <source>
        <strain evidence="1">pt0022</strain>
    </source>
</reference>
<evidence type="ECO:0000313" key="2">
    <source>
        <dbReference type="WBParaSite" id="mrna-Wban_07009"/>
    </source>
</evidence>
<dbReference type="AlphaFoldDB" id="A0AAF5RW81"/>
<name>A0AAF5RW81_WUCBA</name>
<sequence length="116" mass="13577">MRVSKDKHRESIVSILSLLHLPSIATAKRPILKPGCLFLCWFGWYCLTPRWKKRERTFANRHRHHQHKNYLHQHYQLYPHGPVRYKKPGSTKKPIAAMAMMSAINFEKKGADASAE</sequence>
<proteinExistence type="predicted"/>
<reference evidence="2" key="3">
    <citation type="submission" date="2024-02" db="UniProtKB">
        <authorList>
            <consortium name="WormBaseParasite"/>
        </authorList>
    </citation>
    <scope>IDENTIFICATION</scope>
    <source>
        <strain evidence="2">pt0022</strain>
    </source>
</reference>
<organism evidence="1 2">
    <name type="scientific">Wuchereria bancrofti</name>
    <dbReference type="NCBI Taxonomy" id="6293"/>
    <lineage>
        <taxon>Eukaryota</taxon>
        <taxon>Metazoa</taxon>
        <taxon>Ecdysozoa</taxon>
        <taxon>Nematoda</taxon>
        <taxon>Chromadorea</taxon>
        <taxon>Rhabditida</taxon>
        <taxon>Spirurina</taxon>
        <taxon>Spiruromorpha</taxon>
        <taxon>Filarioidea</taxon>
        <taxon>Onchocercidae</taxon>
        <taxon>Wuchereria</taxon>
    </lineage>
</organism>
<dbReference type="WBParaSite" id="mrna-Wban_07009">
    <property type="protein sequence ID" value="mrna-Wban_07009"/>
    <property type="gene ID" value="Wban_07009"/>
</dbReference>
<evidence type="ECO:0000313" key="1">
    <source>
        <dbReference type="Proteomes" id="UP000093561"/>
    </source>
</evidence>
<protein>
    <submittedName>
        <fullName evidence="2">Uncharacterized protein</fullName>
    </submittedName>
</protein>
<dbReference type="Proteomes" id="UP000093561">
    <property type="component" value="Unassembled WGS sequence"/>
</dbReference>
<accession>A0AAF5RW81</accession>